<evidence type="ECO:0000313" key="2">
    <source>
        <dbReference type="Proteomes" id="UP000490980"/>
    </source>
</evidence>
<accession>A0A7X5U7I7</accession>
<dbReference type="Proteomes" id="UP000490980">
    <property type="component" value="Unassembled WGS sequence"/>
</dbReference>
<dbReference type="RefSeq" id="WP_166946283.1">
    <property type="nucleotide sequence ID" value="NZ_JAARLZ010000001.1"/>
</dbReference>
<gene>
    <name evidence="1" type="ORF">HBF25_02710</name>
</gene>
<dbReference type="EMBL" id="JAARLZ010000001">
    <property type="protein sequence ID" value="NII05296.1"/>
    <property type="molecule type" value="Genomic_DNA"/>
</dbReference>
<comment type="caution">
    <text evidence="1">The sequence shown here is derived from an EMBL/GenBank/DDBJ whole genome shotgun (WGS) entry which is preliminary data.</text>
</comment>
<keyword evidence="2" id="KW-1185">Reference proteome</keyword>
<proteinExistence type="predicted"/>
<reference evidence="1 2" key="1">
    <citation type="submission" date="2020-03" db="EMBL/GenBank/DDBJ databases">
        <authorList>
            <person name="Lai Q."/>
        </authorList>
    </citation>
    <scope>NUCLEOTIDE SEQUENCE [LARGE SCALE GENOMIC DNA]</scope>
    <source>
        <strain evidence="1 2">CCUG 25036</strain>
    </source>
</reference>
<evidence type="ECO:0000313" key="1">
    <source>
        <dbReference type="EMBL" id="NII05296.1"/>
    </source>
</evidence>
<organism evidence="1 2">
    <name type="scientific">Luteibacter anthropi</name>
    <dbReference type="NCBI Taxonomy" id="564369"/>
    <lineage>
        <taxon>Bacteria</taxon>
        <taxon>Pseudomonadati</taxon>
        <taxon>Pseudomonadota</taxon>
        <taxon>Gammaproteobacteria</taxon>
        <taxon>Lysobacterales</taxon>
        <taxon>Rhodanobacteraceae</taxon>
        <taxon>Luteibacter</taxon>
    </lineage>
</organism>
<protein>
    <submittedName>
        <fullName evidence="1">Uncharacterized protein</fullName>
    </submittedName>
</protein>
<dbReference type="AlphaFoldDB" id="A0A7X5U7I7"/>
<sequence>MENKHPVRALTWPAGALRFTTQKDGPVSPTLHHKAHGDVLDLRLALGDHLPAGHYLWLDSHSFGYDSESRDSERDAVICAAMKIPDERAELRFAVPEGLIFGDIKTGWGNIYYKTSPDENPPQFVQGSYSWQLIQSDLASYQPPTVPQAADRIIDIATLPIDRDDDDKEVYGIDVQLPRGQARRPVDAVVTMVFSDTTVTSSAILEGDLLIARTYFPKERIDRWNGKLLAIYAYYRYPVWIPGIGIPDAAQVHKSSGEVPFVSQFARYGVIDSRPPRP</sequence>
<name>A0A7X5U7I7_9GAMM</name>